<organism evidence="2 3">
    <name type="scientific">Caenorhabditis tropicalis</name>
    <dbReference type="NCBI Taxonomy" id="1561998"/>
    <lineage>
        <taxon>Eukaryota</taxon>
        <taxon>Metazoa</taxon>
        <taxon>Ecdysozoa</taxon>
        <taxon>Nematoda</taxon>
        <taxon>Chromadorea</taxon>
        <taxon>Rhabditida</taxon>
        <taxon>Rhabditina</taxon>
        <taxon>Rhabditomorpha</taxon>
        <taxon>Rhabditoidea</taxon>
        <taxon>Rhabditidae</taxon>
        <taxon>Peloderinae</taxon>
        <taxon>Caenorhabditis</taxon>
    </lineage>
</organism>
<dbReference type="WBParaSite" id="Csp11.Scaffold629.g10610.t1">
    <property type="protein sequence ID" value="Csp11.Scaffold629.g10610.t1"/>
    <property type="gene ID" value="Csp11.Scaffold629.g10610"/>
</dbReference>
<evidence type="ECO:0000313" key="3">
    <source>
        <dbReference type="WBParaSite" id="Csp11.Scaffold629.g10610.t1"/>
    </source>
</evidence>
<keyword evidence="1" id="KW-0732">Signal</keyword>
<proteinExistence type="predicted"/>
<evidence type="ECO:0000256" key="1">
    <source>
        <dbReference type="SAM" id="SignalP"/>
    </source>
</evidence>
<protein>
    <submittedName>
        <fullName evidence="3">Structural protein</fullName>
    </submittedName>
</protein>
<reference evidence="3" key="1">
    <citation type="submission" date="2016-11" db="UniProtKB">
        <authorList>
            <consortium name="WormBaseParasite"/>
        </authorList>
    </citation>
    <scope>IDENTIFICATION</scope>
</reference>
<dbReference type="InterPro" id="IPR005071">
    <property type="entry name" value="Glycoprotein"/>
</dbReference>
<dbReference type="Pfam" id="PF03409">
    <property type="entry name" value="Glycoprotein"/>
    <property type="match status" value="1"/>
</dbReference>
<evidence type="ECO:0000313" key="2">
    <source>
        <dbReference type="Proteomes" id="UP000095282"/>
    </source>
</evidence>
<accession>A0A1I7TPY4</accession>
<dbReference type="PANTHER" id="PTHR21733">
    <property type="entry name" value="CUB_2 DOMAIN-CONTAINING PROTEIN-RELATED-RELATED"/>
    <property type="match status" value="1"/>
</dbReference>
<dbReference type="GO" id="GO:0045121">
    <property type="term" value="C:membrane raft"/>
    <property type="evidence" value="ECO:0007669"/>
    <property type="project" value="TreeGrafter"/>
</dbReference>
<dbReference type="PANTHER" id="PTHR21733:SF1">
    <property type="entry name" value="DOWNSTREAM OF DAF-16 (REGULATED BY DAF-16)"/>
    <property type="match status" value="1"/>
</dbReference>
<keyword evidence="2" id="KW-1185">Reference proteome</keyword>
<dbReference type="STRING" id="1561998.A0A1I7TPY4"/>
<dbReference type="eggNOG" id="ENOG502TCWX">
    <property type="taxonomic scope" value="Eukaryota"/>
</dbReference>
<feature type="signal peptide" evidence="1">
    <location>
        <begin position="1"/>
        <end position="19"/>
    </location>
</feature>
<dbReference type="GO" id="GO:0045087">
    <property type="term" value="P:innate immune response"/>
    <property type="evidence" value="ECO:0007669"/>
    <property type="project" value="TreeGrafter"/>
</dbReference>
<dbReference type="Proteomes" id="UP000095282">
    <property type="component" value="Unplaced"/>
</dbReference>
<dbReference type="AlphaFoldDB" id="A0A1I7TPY4"/>
<name>A0A1I7TPY4_9PELO</name>
<feature type="chain" id="PRO_5009307801" evidence="1">
    <location>
        <begin position="20"/>
        <end position="220"/>
    </location>
</feature>
<sequence>MKVSFSFIVSFFILVNIHADPQIVNLRECLSSSVTTVNNVEDGASLYVASNDDPGMLNNIQVITGGQTYKISDLAVVNPDGTPQKITVNGGVQISTTNADGVTYTLTGFIYITTTQQAQDQTFGVYVITGNHHVDLTGQSTTVILNTQLKVSTDDEDQPQKTTYVQNLMVPDGKNFCNFHWGIPAAVGWMDDFNTFFMNPFMWNTTDNSGNPENAGMYVL</sequence>